<organism evidence="1 2">
    <name type="scientific">Seminavis robusta</name>
    <dbReference type="NCBI Taxonomy" id="568900"/>
    <lineage>
        <taxon>Eukaryota</taxon>
        <taxon>Sar</taxon>
        <taxon>Stramenopiles</taxon>
        <taxon>Ochrophyta</taxon>
        <taxon>Bacillariophyta</taxon>
        <taxon>Bacillariophyceae</taxon>
        <taxon>Bacillariophycidae</taxon>
        <taxon>Naviculales</taxon>
        <taxon>Naviculaceae</taxon>
        <taxon>Seminavis</taxon>
    </lineage>
</organism>
<comment type="caution">
    <text evidence="1">The sequence shown here is derived from an EMBL/GenBank/DDBJ whole genome shotgun (WGS) entry which is preliminary data.</text>
</comment>
<name>A0A9N8H957_9STRA</name>
<dbReference type="AlphaFoldDB" id="A0A9N8H957"/>
<protein>
    <submittedName>
        <fullName evidence="1">Uncharacterized protein</fullName>
    </submittedName>
</protein>
<sequence>MAPTSTPTAAVADEIQHTEESSAIEVVPSEPIQIVTWYMGDALGFNTLVNLLTTHPLYETSVRKLEMVSPTNQVSDDTVEDLLDWIETSESLHEIIIFLVKELSDREMDLMERIEEVSHNNCRYGATIKILAANSSQVDLLCDSLSPLESSTSSRRHLAMDGKLLAAASPQELQQLAFDISWDRSIHVLLLKDMPDNCLTAILPKLVYGPLHTLKITFDPESGERRLQDAKPMATRAVKDILKASRLKTLQRLYLGHVRFDAQNTTPLVEGCLQSKTLQQLELCLCQFESGTGHLWQPLVDNSNNNAAGKAAASLRQVQFYYPIITNNKTQGGNK</sequence>
<evidence type="ECO:0000313" key="2">
    <source>
        <dbReference type="Proteomes" id="UP001153069"/>
    </source>
</evidence>
<dbReference type="EMBL" id="CAICTM010000193">
    <property type="protein sequence ID" value="CAB9504342.1"/>
    <property type="molecule type" value="Genomic_DNA"/>
</dbReference>
<evidence type="ECO:0000313" key="1">
    <source>
        <dbReference type="EMBL" id="CAB9504342.1"/>
    </source>
</evidence>
<gene>
    <name evidence="1" type="ORF">SEMRO_194_G082820.1</name>
</gene>
<proteinExistence type="predicted"/>
<dbReference type="Proteomes" id="UP001153069">
    <property type="component" value="Unassembled WGS sequence"/>
</dbReference>
<keyword evidence="2" id="KW-1185">Reference proteome</keyword>
<reference evidence="1" key="1">
    <citation type="submission" date="2020-06" db="EMBL/GenBank/DDBJ databases">
        <authorList>
            <consortium name="Plant Systems Biology data submission"/>
        </authorList>
    </citation>
    <scope>NUCLEOTIDE SEQUENCE</scope>
    <source>
        <strain evidence="1">D6</strain>
    </source>
</reference>
<accession>A0A9N8H957</accession>